<name>A0ABM2WKL8_MESAU</name>
<dbReference type="InterPro" id="IPR050831">
    <property type="entry name" value="CEA_cell_adhesion"/>
</dbReference>
<dbReference type="GeneID" id="101840685"/>
<dbReference type="PANTHER" id="PTHR44427:SF1">
    <property type="entry name" value="CARCINOEMBRYONIC ANTIGEN-RELATED CELL ADHESION MOLECULE 1"/>
    <property type="match status" value="1"/>
</dbReference>
<dbReference type="Gene3D" id="2.60.40.10">
    <property type="entry name" value="Immunoglobulins"/>
    <property type="match status" value="7"/>
</dbReference>
<reference evidence="7" key="1">
    <citation type="submission" date="2025-08" db="UniProtKB">
        <authorList>
            <consortium name="RefSeq"/>
        </authorList>
    </citation>
    <scope>IDENTIFICATION</scope>
    <source>
        <tissue evidence="7">Liver</tissue>
    </source>
</reference>
<keyword evidence="1" id="KW-0732">Signal</keyword>
<dbReference type="InterPro" id="IPR003598">
    <property type="entry name" value="Ig_sub2"/>
</dbReference>
<dbReference type="InterPro" id="IPR036179">
    <property type="entry name" value="Ig-like_dom_sf"/>
</dbReference>
<dbReference type="PANTHER" id="PTHR44427">
    <property type="entry name" value="CARCINOEMBRYONIC ANTIGEN-RELATED CELL ADHESION MOLECULE 19"/>
    <property type="match status" value="1"/>
</dbReference>
<sequence>MSTNFPKPSLLPNLFTEFPQVPWETSDFSQRSSVWRYTCSICWPITGTTVASGENILFLVYNLPEDIMAFAWYKAFLWSCGRHDTSSKPTIESMPPSIDEGGSVLLLVHNPPENTEAFIWFKEMSVFKKIEIAQYIIDRKSTVWGPAYTGREELYSDGSLLLHGITEKDPGLYTLQIVTTDMIREETQVQLQVHTPLSPCCMLTSSQLMIHSVPQYAAAGGNVHFQVHNLPKHVKAISWYKLVNSYQVLKIVEYSKITTSTSWGPEYRRRGTMHHDGSLMLEDLTEKDEGIYTLQILKKDLKIEKSFVKFYMRKNLAQPFVQVTDTTVAGRRSVIFTCISPDADVSIHWIFNNQSMHHLERMTLSPTKCGFRINSFMSEDAGEYKSSLLTCWHLSTTDHITIRSVPPQVASGENVLFLVHNMPQDILAFLWYKGKAKMKHGIALYALHMNLSVTGFAHSGRETIYRNGSLLLEHVTEQDSGIYTLRTIDRRLKIVSTTIMNLHVYPVLWTCGRHDTSSKPTIKSVPPSIAEGGSALLLIHNPPENIEAFIWFKELTVFNKIEVAQYNTETKSTVWGPAYTGRETLYSDGSLLLHGITEKDPGLYTLKIVRTDKIHEETQVQLQVHTPLSPCSSQLKIQAVPQYAAEGGHVYFQVHNLPKDVKAFSWFKLVNREQVLKIVEYSKITTSTSWGPEYRKRGTMHNDGSLMLEDLTGKDEGMYTLEIVNKDLKIEKSFLKFYIKKNLAQPFVRVTDTTVAGQRSVIFTCISPNADVSIHWIFNNQTMNHLQRMTLSPTKCGLRINPFTSEDAGEYKCVVSKGFRSKTSLSVSWL</sequence>
<feature type="domain" description="Ig-like" evidence="5">
    <location>
        <begin position="746"/>
        <end position="826"/>
    </location>
</feature>
<dbReference type="PROSITE" id="PS50835">
    <property type="entry name" value="IG_LIKE"/>
    <property type="match status" value="1"/>
</dbReference>
<dbReference type="SMART" id="SM00409">
    <property type="entry name" value="IG"/>
    <property type="match status" value="6"/>
</dbReference>
<dbReference type="InterPro" id="IPR003599">
    <property type="entry name" value="Ig_sub"/>
</dbReference>
<dbReference type="SUPFAM" id="SSF48726">
    <property type="entry name" value="Immunoglobulin"/>
    <property type="match status" value="7"/>
</dbReference>
<dbReference type="SMART" id="SM00408">
    <property type="entry name" value="IGc2"/>
    <property type="match status" value="2"/>
</dbReference>
<keyword evidence="2" id="KW-0325">Glycoprotein</keyword>
<dbReference type="InterPro" id="IPR013106">
    <property type="entry name" value="Ig_V-set"/>
</dbReference>
<evidence type="ECO:0000313" key="6">
    <source>
        <dbReference type="Proteomes" id="UP000886700"/>
    </source>
</evidence>
<dbReference type="Proteomes" id="UP000886700">
    <property type="component" value="Unplaced"/>
</dbReference>
<dbReference type="InterPro" id="IPR007110">
    <property type="entry name" value="Ig-like_dom"/>
</dbReference>
<evidence type="ECO:0000313" key="7">
    <source>
        <dbReference type="RefSeq" id="XP_040591369.1"/>
    </source>
</evidence>
<gene>
    <name evidence="7" type="primary">LOC101840685</name>
</gene>
<keyword evidence="6" id="KW-1185">Reference proteome</keyword>
<evidence type="ECO:0000256" key="2">
    <source>
        <dbReference type="ARBA" id="ARBA00023180"/>
    </source>
</evidence>
<evidence type="ECO:0000256" key="4">
    <source>
        <dbReference type="ARBA" id="ARBA00038222"/>
    </source>
</evidence>
<keyword evidence="3" id="KW-0393">Immunoglobulin domain</keyword>
<evidence type="ECO:0000259" key="5">
    <source>
        <dbReference type="PROSITE" id="PS50835"/>
    </source>
</evidence>
<dbReference type="CDD" id="cd05774">
    <property type="entry name" value="IgV_CEACAM_D1"/>
    <property type="match status" value="3"/>
</dbReference>
<evidence type="ECO:0000256" key="1">
    <source>
        <dbReference type="ARBA" id="ARBA00022729"/>
    </source>
</evidence>
<dbReference type="Pfam" id="PF07686">
    <property type="entry name" value="V-set"/>
    <property type="match status" value="5"/>
</dbReference>
<protein>
    <submittedName>
        <fullName evidence="7">Pregnancy-specific glycoprotein 22-like</fullName>
    </submittedName>
</protein>
<dbReference type="Pfam" id="PF13927">
    <property type="entry name" value="Ig_3"/>
    <property type="match status" value="1"/>
</dbReference>
<evidence type="ECO:0000256" key="3">
    <source>
        <dbReference type="ARBA" id="ARBA00023319"/>
    </source>
</evidence>
<proteinExistence type="inferred from homology"/>
<comment type="similarity">
    <text evidence="4">Belongs to the immunoglobulin superfamily. CEA family.</text>
</comment>
<organism evidence="6 7">
    <name type="scientific">Mesocricetus auratus</name>
    <name type="common">Golden hamster</name>
    <dbReference type="NCBI Taxonomy" id="10036"/>
    <lineage>
        <taxon>Eukaryota</taxon>
        <taxon>Metazoa</taxon>
        <taxon>Chordata</taxon>
        <taxon>Craniata</taxon>
        <taxon>Vertebrata</taxon>
        <taxon>Euteleostomi</taxon>
        <taxon>Mammalia</taxon>
        <taxon>Eutheria</taxon>
        <taxon>Euarchontoglires</taxon>
        <taxon>Glires</taxon>
        <taxon>Rodentia</taxon>
        <taxon>Myomorpha</taxon>
        <taxon>Muroidea</taxon>
        <taxon>Cricetidae</taxon>
        <taxon>Cricetinae</taxon>
        <taxon>Mesocricetus</taxon>
    </lineage>
</organism>
<dbReference type="RefSeq" id="XP_040591369.1">
    <property type="nucleotide sequence ID" value="XM_040735435.1"/>
</dbReference>
<accession>A0ABM2WKL8</accession>
<dbReference type="InterPro" id="IPR013783">
    <property type="entry name" value="Ig-like_fold"/>
</dbReference>